<dbReference type="AlphaFoldDB" id="A0A4Y2LVQ6"/>
<dbReference type="Proteomes" id="UP000499080">
    <property type="component" value="Unassembled WGS sequence"/>
</dbReference>
<protein>
    <submittedName>
        <fullName evidence="2">Uncharacterized protein</fullName>
    </submittedName>
</protein>
<gene>
    <name evidence="2" type="ORF">AVEN_8744_1</name>
</gene>
<feature type="region of interest" description="Disordered" evidence="1">
    <location>
        <begin position="54"/>
        <end position="87"/>
    </location>
</feature>
<accession>A0A4Y2LVQ6</accession>
<evidence type="ECO:0000313" key="2">
    <source>
        <dbReference type="EMBL" id="GBN18888.1"/>
    </source>
</evidence>
<proteinExistence type="predicted"/>
<comment type="caution">
    <text evidence="2">The sequence shown here is derived from an EMBL/GenBank/DDBJ whole genome shotgun (WGS) entry which is preliminary data.</text>
</comment>
<name>A0A4Y2LVQ6_ARAVE</name>
<feature type="compositionally biased region" description="Basic and acidic residues" evidence="1">
    <location>
        <begin position="74"/>
        <end position="87"/>
    </location>
</feature>
<evidence type="ECO:0000256" key="1">
    <source>
        <dbReference type="SAM" id="MobiDB-lite"/>
    </source>
</evidence>
<reference evidence="2 3" key="1">
    <citation type="journal article" date="2019" name="Sci. Rep.">
        <title>Orb-weaving spider Araneus ventricosus genome elucidates the spidroin gene catalogue.</title>
        <authorList>
            <person name="Kono N."/>
            <person name="Nakamura H."/>
            <person name="Ohtoshi R."/>
            <person name="Moran D.A.P."/>
            <person name="Shinohara A."/>
            <person name="Yoshida Y."/>
            <person name="Fujiwara M."/>
            <person name="Mori M."/>
            <person name="Tomita M."/>
            <person name="Arakawa K."/>
        </authorList>
    </citation>
    <scope>NUCLEOTIDE SEQUENCE [LARGE SCALE GENOMIC DNA]</scope>
</reference>
<sequence length="87" mass="9655">MSLEEEDIEKGSGDSNQANEMFNPRDYPAYFTPYNATAVKLGIARVSASCLNRRRKVAQKNSGTTQSSSSKRKNSADKEPAKRPKKD</sequence>
<evidence type="ECO:0000313" key="3">
    <source>
        <dbReference type="Proteomes" id="UP000499080"/>
    </source>
</evidence>
<feature type="region of interest" description="Disordered" evidence="1">
    <location>
        <begin position="1"/>
        <end position="27"/>
    </location>
</feature>
<keyword evidence="3" id="KW-1185">Reference proteome</keyword>
<organism evidence="2 3">
    <name type="scientific">Araneus ventricosus</name>
    <name type="common">Orbweaver spider</name>
    <name type="synonym">Epeira ventricosa</name>
    <dbReference type="NCBI Taxonomy" id="182803"/>
    <lineage>
        <taxon>Eukaryota</taxon>
        <taxon>Metazoa</taxon>
        <taxon>Ecdysozoa</taxon>
        <taxon>Arthropoda</taxon>
        <taxon>Chelicerata</taxon>
        <taxon>Arachnida</taxon>
        <taxon>Araneae</taxon>
        <taxon>Araneomorphae</taxon>
        <taxon>Entelegynae</taxon>
        <taxon>Araneoidea</taxon>
        <taxon>Araneidae</taxon>
        <taxon>Araneus</taxon>
    </lineage>
</organism>
<dbReference type="EMBL" id="BGPR01006421">
    <property type="protein sequence ID" value="GBN18888.1"/>
    <property type="molecule type" value="Genomic_DNA"/>
</dbReference>
<feature type="compositionally biased region" description="Polar residues" evidence="1">
    <location>
        <begin position="59"/>
        <end position="69"/>
    </location>
</feature>